<gene>
    <name evidence="2" type="ORF">PITG_22974</name>
</gene>
<dbReference type="KEGG" id="pif:PITG_22974"/>
<dbReference type="EMBL" id="DS028144">
    <property type="protein sequence ID" value="EEY60363.1"/>
    <property type="molecule type" value="Genomic_DNA"/>
</dbReference>
<evidence type="ECO:0000256" key="1">
    <source>
        <dbReference type="SAM" id="SignalP"/>
    </source>
</evidence>
<feature type="signal peptide" evidence="1">
    <location>
        <begin position="1"/>
        <end position="23"/>
    </location>
</feature>
<dbReference type="GeneID" id="9478097"/>
<name>D0NL45_PHYIT</name>
<evidence type="ECO:0000313" key="3">
    <source>
        <dbReference type="Proteomes" id="UP000006643"/>
    </source>
</evidence>
<evidence type="ECO:0000313" key="2">
    <source>
        <dbReference type="EMBL" id="EEY60363.1"/>
    </source>
</evidence>
<dbReference type="AlphaFoldDB" id="D0NL45"/>
<keyword evidence="1" id="KW-0732">Signal</keyword>
<proteinExistence type="predicted"/>
<organism evidence="2 3">
    <name type="scientific">Phytophthora infestans (strain T30-4)</name>
    <name type="common">Potato late blight agent</name>
    <dbReference type="NCBI Taxonomy" id="403677"/>
    <lineage>
        <taxon>Eukaryota</taxon>
        <taxon>Sar</taxon>
        <taxon>Stramenopiles</taxon>
        <taxon>Oomycota</taxon>
        <taxon>Peronosporomycetes</taxon>
        <taxon>Peronosporales</taxon>
        <taxon>Peronosporaceae</taxon>
        <taxon>Phytophthora</taxon>
    </lineage>
</organism>
<dbReference type="Proteomes" id="UP000006643">
    <property type="component" value="Unassembled WGS sequence"/>
</dbReference>
<dbReference type="RefSeq" id="XP_002900159.1">
    <property type="nucleotide sequence ID" value="XM_002900113.1"/>
</dbReference>
<protein>
    <submittedName>
        <fullName evidence="2">Glycine-rich protein</fullName>
    </submittedName>
</protein>
<feature type="chain" id="PRO_5003012172" evidence="1">
    <location>
        <begin position="24"/>
        <end position="324"/>
    </location>
</feature>
<keyword evidence="3" id="KW-1185">Reference proteome</keyword>
<dbReference type="InParanoid" id="D0NL45"/>
<dbReference type="VEuPathDB" id="FungiDB:PITG_22974"/>
<dbReference type="eggNOG" id="ENOG502SXNZ">
    <property type="taxonomic scope" value="Eukaryota"/>
</dbReference>
<accession>D0NL45</accession>
<dbReference type="OMA" id="IACCGRS"/>
<dbReference type="HOGENOM" id="CLU_870070_0_0_1"/>
<sequence length="324" mass="30514">MFSSSKIAAVCLAVVALTNSAYAEKEAAQTLGLLGAGLHGGAGLYGAGAAGLHGGAGVGAGLYGRGAGYGGAGAGLYGRGAGGVGAGLYGRGAGYGGAGAGLFGREAGYGGAGAGVGAGVGGAGLGNGYGGVGVGGTTGVGAGAGVGGGVSGNVGAGVGVGGNAAVGAGVGGAANGGVSCQCWVSARGVSGNTGAGVGGGASGGAKGGVSANAGGRRWCRRIGRCGEGAGKYWCGWSYDNDGTAKLAHLRRRTAGPRQLQLPRLQARPPAPPARVLRRSRQVIACCGRSEPRNSVLLTTSPGYVVQLLAHLAQRGDLPISVYNF</sequence>
<reference evidence="3" key="1">
    <citation type="journal article" date="2009" name="Nature">
        <title>Genome sequence and analysis of the Irish potato famine pathogen Phytophthora infestans.</title>
        <authorList>
            <consortium name="The Broad Institute Genome Sequencing Platform"/>
            <person name="Haas B.J."/>
            <person name="Kamoun S."/>
            <person name="Zody M.C."/>
            <person name="Jiang R.H."/>
            <person name="Handsaker R.E."/>
            <person name="Cano L.M."/>
            <person name="Grabherr M."/>
            <person name="Kodira C.D."/>
            <person name="Raffaele S."/>
            <person name="Torto-Alalibo T."/>
            <person name="Bozkurt T.O."/>
            <person name="Ah-Fong A.M."/>
            <person name="Alvarado L."/>
            <person name="Anderson V.L."/>
            <person name="Armstrong M.R."/>
            <person name="Avrova A."/>
            <person name="Baxter L."/>
            <person name="Beynon J."/>
            <person name="Boevink P.C."/>
            <person name="Bollmann S.R."/>
            <person name="Bos J.I."/>
            <person name="Bulone V."/>
            <person name="Cai G."/>
            <person name="Cakir C."/>
            <person name="Carrington J.C."/>
            <person name="Chawner M."/>
            <person name="Conti L."/>
            <person name="Costanzo S."/>
            <person name="Ewan R."/>
            <person name="Fahlgren N."/>
            <person name="Fischbach M.A."/>
            <person name="Fugelstad J."/>
            <person name="Gilroy E.M."/>
            <person name="Gnerre S."/>
            <person name="Green P.J."/>
            <person name="Grenville-Briggs L.J."/>
            <person name="Griffith J."/>
            <person name="Grunwald N.J."/>
            <person name="Horn K."/>
            <person name="Horner N.R."/>
            <person name="Hu C.H."/>
            <person name="Huitema E."/>
            <person name="Jeong D.H."/>
            <person name="Jones A.M."/>
            <person name="Jones J.D."/>
            <person name="Jones R.W."/>
            <person name="Karlsson E.K."/>
            <person name="Kunjeti S.G."/>
            <person name="Lamour K."/>
            <person name="Liu Z."/>
            <person name="Ma L."/>
            <person name="Maclean D."/>
            <person name="Chibucos M.C."/>
            <person name="McDonald H."/>
            <person name="McWalters J."/>
            <person name="Meijer H.J."/>
            <person name="Morgan W."/>
            <person name="Morris P.F."/>
            <person name="Munro C.A."/>
            <person name="O'Neill K."/>
            <person name="Ospina-Giraldo M."/>
            <person name="Pinzon A."/>
            <person name="Pritchard L."/>
            <person name="Ramsahoye B."/>
            <person name="Ren Q."/>
            <person name="Restrepo S."/>
            <person name="Roy S."/>
            <person name="Sadanandom A."/>
            <person name="Savidor A."/>
            <person name="Schornack S."/>
            <person name="Schwartz D.C."/>
            <person name="Schumann U.D."/>
            <person name="Schwessinger B."/>
            <person name="Seyer L."/>
            <person name="Sharpe T."/>
            <person name="Silvar C."/>
            <person name="Song J."/>
            <person name="Studholme D.J."/>
            <person name="Sykes S."/>
            <person name="Thines M."/>
            <person name="van de Vondervoort P.J."/>
            <person name="Phuntumart V."/>
            <person name="Wawra S."/>
            <person name="Weide R."/>
            <person name="Win J."/>
            <person name="Young C."/>
            <person name="Zhou S."/>
            <person name="Fry W."/>
            <person name="Meyers B.C."/>
            <person name="van West P."/>
            <person name="Ristaino J."/>
            <person name="Govers F."/>
            <person name="Birch P.R."/>
            <person name="Whisson S.C."/>
            <person name="Judelson H.S."/>
            <person name="Nusbaum C."/>
        </authorList>
    </citation>
    <scope>NUCLEOTIDE SEQUENCE [LARGE SCALE GENOMIC DNA]</scope>
    <source>
        <strain evidence="3">T30-4</strain>
    </source>
</reference>